<organism evidence="2 3">
    <name type="scientific">Parasphingopyxis lamellibrachiae</name>
    <dbReference type="NCBI Taxonomy" id="680125"/>
    <lineage>
        <taxon>Bacteria</taxon>
        <taxon>Pseudomonadati</taxon>
        <taxon>Pseudomonadota</taxon>
        <taxon>Alphaproteobacteria</taxon>
        <taxon>Sphingomonadales</taxon>
        <taxon>Sphingomonadaceae</taxon>
        <taxon>Parasphingopyxis</taxon>
    </lineage>
</organism>
<sequence>MTLPAGYELTEDQARIDAVAAHAYLTRAYWSPGISAETVATALANSHCIAIFHGSEQVAMARVITDWATFAYLADVYVLEEHRGRGLSKAMLAHLHGDARLRDLRRWVLFTRDAHSLYEQFGWFVGKHPERLMLFDNPEAFSA</sequence>
<name>A0A3D9FHJ5_9SPHN</name>
<gene>
    <name evidence="2" type="ORF">DFR46_2166</name>
</gene>
<dbReference type="OrthoDB" id="9797456at2"/>
<keyword evidence="3" id="KW-1185">Reference proteome</keyword>
<evidence type="ECO:0000259" key="1">
    <source>
        <dbReference type="PROSITE" id="PS51186"/>
    </source>
</evidence>
<dbReference type="PANTHER" id="PTHR43233:SF1">
    <property type="entry name" value="FAMILY N-ACETYLTRANSFERASE, PUTATIVE (AFU_ORTHOLOGUE AFUA_6G03350)-RELATED"/>
    <property type="match status" value="1"/>
</dbReference>
<dbReference type="PANTHER" id="PTHR43233">
    <property type="entry name" value="FAMILY N-ACETYLTRANSFERASE, PUTATIVE (AFU_ORTHOLOGUE AFUA_6G03350)-RELATED"/>
    <property type="match status" value="1"/>
</dbReference>
<reference evidence="2 3" key="1">
    <citation type="submission" date="2018-07" db="EMBL/GenBank/DDBJ databases">
        <title>Genomic Encyclopedia of Type Strains, Phase IV (KMG-IV): sequencing the most valuable type-strain genomes for metagenomic binning, comparative biology and taxonomic classification.</title>
        <authorList>
            <person name="Goeker M."/>
        </authorList>
    </citation>
    <scope>NUCLEOTIDE SEQUENCE [LARGE SCALE GENOMIC DNA]</scope>
    <source>
        <strain evidence="2 3">DSM 26725</strain>
    </source>
</reference>
<comment type="caution">
    <text evidence="2">The sequence shown here is derived from an EMBL/GenBank/DDBJ whole genome shotgun (WGS) entry which is preliminary data.</text>
</comment>
<proteinExistence type="predicted"/>
<dbReference type="InterPro" id="IPR053144">
    <property type="entry name" value="Acetyltransferase_Butenolide"/>
</dbReference>
<keyword evidence="2" id="KW-0808">Transferase</keyword>
<dbReference type="InterPro" id="IPR000182">
    <property type="entry name" value="GNAT_dom"/>
</dbReference>
<dbReference type="Gene3D" id="3.40.630.30">
    <property type="match status" value="1"/>
</dbReference>
<dbReference type="Proteomes" id="UP000256310">
    <property type="component" value="Unassembled WGS sequence"/>
</dbReference>
<dbReference type="PROSITE" id="PS51186">
    <property type="entry name" value="GNAT"/>
    <property type="match status" value="1"/>
</dbReference>
<dbReference type="InterPro" id="IPR016181">
    <property type="entry name" value="Acyl_CoA_acyltransferase"/>
</dbReference>
<dbReference type="EMBL" id="QRDP01000004">
    <property type="protein sequence ID" value="RED17128.1"/>
    <property type="molecule type" value="Genomic_DNA"/>
</dbReference>
<dbReference type="CDD" id="cd04301">
    <property type="entry name" value="NAT_SF"/>
    <property type="match status" value="1"/>
</dbReference>
<accession>A0A3D9FHJ5</accession>
<dbReference type="RefSeq" id="WP_116236438.1">
    <property type="nucleotide sequence ID" value="NZ_QRDP01000004.1"/>
</dbReference>
<evidence type="ECO:0000313" key="2">
    <source>
        <dbReference type="EMBL" id="RED17128.1"/>
    </source>
</evidence>
<protein>
    <submittedName>
        <fullName evidence="2">Acetyltransferase (GNAT) family protein</fullName>
    </submittedName>
</protein>
<dbReference type="AlphaFoldDB" id="A0A3D9FHJ5"/>
<feature type="domain" description="N-acetyltransferase" evidence="1">
    <location>
        <begin position="9"/>
        <end position="138"/>
    </location>
</feature>
<evidence type="ECO:0000313" key="3">
    <source>
        <dbReference type="Proteomes" id="UP000256310"/>
    </source>
</evidence>
<dbReference type="Pfam" id="PF00583">
    <property type="entry name" value="Acetyltransf_1"/>
    <property type="match status" value="1"/>
</dbReference>
<dbReference type="SUPFAM" id="SSF55729">
    <property type="entry name" value="Acyl-CoA N-acyltransferases (Nat)"/>
    <property type="match status" value="1"/>
</dbReference>
<dbReference type="GO" id="GO:0016747">
    <property type="term" value="F:acyltransferase activity, transferring groups other than amino-acyl groups"/>
    <property type="evidence" value="ECO:0007669"/>
    <property type="project" value="InterPro"/>
</dbReference>